<dbReference type="Proteomes" id="UP000198397">
    <property type="component" value="Unassembled WGS sequence"/>
</dbReference>
<organism evidence="2 3">
    <name type="scientific">Halorubrum vacuolatum</name>
    <name type="common">Natronobacterium vacuolatum</name>
    <dbReference type="NCBI Taxonomy" id="63740"/>
    <lineage>
        <taxon>Archaea</taxon>
        <taxon>Methanobacteriati</taxon>
        <taxon>Methanobacteriota</taxon>
        <taxon>Stenosarchaea group</taxon>
        <taxon>Halobacteria</taxon>
        <taxon>Halobacteriales</taxon>
        <taxon>Haloferacaceae</taxon>
        <taxon>Halorubrum</taxon>
    </lineage>
</organism>
<keyword evidence="1" id="KW-0472">Membrane</keyword>
<gene>
    <name evidence="2" type="ORF">SAMN06264855_102184</name>
</gene>
<name>A0A238VB81_HALVU</name>
<proteinExistence type="predicted"/>
<dbReference type="RefSeq" id="WP_089383637.1">
    <property type="nucleotide sequence ID" value="NZ_FZNQ01000002.1"/>
</dbReference>
<keyword evidence="1" id="KW-1133">Transmembrane helix</keyword>
<keyword evidence="3" id="KW-1185">Reference proteome</keyword>
<evidence type="ECO:0000313" key="2">
    <source>
        <dbReference type="EMBL" id="SNR31461.1"/>
    </source>
</evidence>
<dbReference type="EMBL" id="FZNQ01000002">
    <property type="protein sequence ID" value="SNR31461.1"/>
    <property type="molecule type" value="Genomic_DNA"/>
</dbReference>
<evidence type="ECO:0000313" key="3">
    <source>
        <dbReference type="Proteomes" id="UP000198397"/>
    </source>
</evidence>
<evidence type="ECO:0000256" key="1">
    <source>
        <dbReference type="SAM" id="Phobius"/>
    </source>
</evidence>
<protein>
    <submittedName>
        <fullName evidence="2">Uncharacterized protein</fullName>
    </submittedName>
</protein>
<accession>A0A238VB81</accession>
<feature type="transmembrane region" description="Helical" evidence="1">
    <location>
        <begin position="24"/>
        <end position="45"/>
    </location>
</feature>
<keyword evidence="1" id="KW-0812">Transmembrane</keyword>
<sequence length="59" mass="6737">MWLKGWFESFLAARRAIVRSDERAILFFLVVISVLGLAMLLYYTLLVLEGLPDPIPNTP</sequence>
<reference evidence="2 3" key="1">
    <citation type="submission" date="2017-06" db="EMBL/GenBank/DDBJ databases">
        <authorList>
            <person name="Kim H.J."/>
            <person name="Triplett B.A."/>
        </authorList>
    </citation>
    <scope>NUCLEOTIDE SEQUENCE [LARGE SCALE GENOMIC DNA]</scope>
    <source>
        <strain evidence="2 3">DSM 8800</strain>
    </source>
</reference>
<dbReference type="AlphaFoldDB" id="A0A238VB81"/>